<keyword evidence="5" id="KW-0472">Membrane</keyword>
<dbReference type="Gene3D" id="3.40.50.300">
    <property type="entry name" value="P-loop containing nucleotide triphosphate hydrolases"/>
    <property type="match status" value="1"/>
</dbReference>
<evidence type="ECO:0000313" key="7">
    <source>
        <dbReference type="EMBL" id="MCU4398463.1"/>
    </source>
</evidence>
<evidence type="ECO:0000256" key="4">
    <source>
        <dbReference type="ARBA" id="ARBA00023134"/>
    </source>
</evidence>
<keyword evidence="2" id="KW-0547">Nucleotide-binding</keyword>
<dbReference type="PANTHER" id="PTHR10465">
    <property type="entry name" value="TRANSMEMBRANE GTPASE FZO1"/>
    <property type="match status" value="1"/>
</dbReference>
<evidence type="ECO:0000313" key="8">
    <source>
        <dbReference type="Proteomes" id="UP001208534"/>
    </source>
</evidence>
<evidence type="ECO:0000256" key="1">
    <source>
        <dbReference type="ARBA" id="ARBA00004370"/>
    </source>
</evidence>
<dbReference type="InterPro" id="IPR045063">
    <property type="entry name" value="Dynamin_N"/>
</dbReference>
<keyword evidence="4" id="KW-0342">GTP-binding</keyword>
<feature type="domain" description="Dynamin N-terminal" evidence="6">
    <location>
        <begin position="89"/>
        <end position="241"/>
    </location>
</feature>
<dbReference type="InterPro" id="IPR027417">
    <property type="entry name" value="P-loop_NTPase"/>
</dbReference>
<dbReference type="InterPro" id="IPR011989">
    <property type="entry name" value="ARM-like"/>
</dbReference>
<gene>
    <name evidence="7" type="ORF">KTH64_16285</name>
</gene>
<dbReference type="Proteomes" id="UP001208534">
    <property type="component" value="Unassembled WGS sequence"/>
</dbReference>
<dbReference type="GO" id="GO:0016020">
    <property type="term" value="C:membrane"/>
    <property type="evidence" value="ECO:0007669"/>
    <property type="project" value="UniProtKB-SubCell"/>
</dbReference>
<sequence length="541" mass="61455">MQYQKDFDITQRYDFLCRASQSNVEQGGQRLQLVAALDALDKIINHDLPELAYSGSSGHVTDILKALNLELEHFRAFCEFPDLAQRVIVGVGGAFSAGKSSLINTILGKKQLVVEIDPTTSLPTYLLHGDQEQITTINLFHHRVVLSKAEFASLTHEEKIKYGSQISGLLRSVFVSDPHFTWKNVALLDTPGYSKPDSEQWSERTDESVARSQLNLSNYIIWVVSAMQGTISEDDLKFLATLNADIPKLIVISRADTKTPEDIIQIVELVKQITFERGINVLDVIPVSARKKMDFPSQPIVNYLEKWNEHKQSFSLVQNFQRLFGKYVEIIEEKQSSTLRKLNRLNRILTLTELAEIQEDAQELRLVAEADLISLRNSIKLFKELENKFFTKINTSIKHMDVKSRIKLATIASDKEIKILLAHDKSTDVKLALLNNNENSNESRHSFWERVFGRSGGYLDEEVLLILAQDSELLVRINVAENKYLTERIKKNLLKDSEVSVKIALSKNFNINEIVKKDNVCLRDIFVVDNSGVCRIVSILI</sequence>
<dbReference type="GO" id="GO:0003924">
    <property type="term" value="F:GTPase activity"/>
    <property type="evidence" value="ECO:0007669"/>
    <property type="project" value="InterPro"/>
</dbReference>
<evidence type="ECO:0000256" key="2">
    <source>
        <dbReference type="ARBA" id="ARBA00022741"/>
    </source>
</evidence>
<dbReference type="GO" id="GO:0005525">
    <property type="term" value="F:GTP binding"/>
    <property type="evidence" value="ECO:0007669"/>
    <property type="project" value="UniProtKB-KW"/>
</dbReference>
<evidence type="ECO:0000256" key="5">
    <source>
        <dbReference type="ARBA" id="ARBA00023136"/>
    </source>
</evidence>
<dbReference type="PANTHER" id="PTHR10465:SF0">
    <property type="entry name" value="SARCALUMENIN"/>
    <property type="match status" value="1"/>
</dbReference>
<name>A0AAW5RHQ5_ACIJU</name>
<keyword evidence="3" id="KW-0378">Hydrolase</keyword>
<evidence type="ECO:0000256" key="3">
    <source>
        <dbReference type="ARBA" id="ARBA00022801"/>
    </source>
</evidence>
<comment type="caution">
    <text evidence="7">The sequence shown here is derived from an EMBL/GenBank/DDBJ whole genome shotgun (WGS) entry which is preliminary data.</text>
</comment>
<organism evidence="7 8">
    <name type="scientific">Acinetobacter junii</name>
    <dbReference type="NCBI Taxonomy" id="40215"/>
    <lineage>
        <taxon>Bacteria</taxon>
        <taxon>Pseudomonadati</taxon>
        <taxon>Pseudomonadota</taxon>
        <taxon>Gammaproteobacteria</taxon>
        <taxon>Moraxellales</taxon>
        <taxon>Moraxellaceae</taxon>
        <taxon>Acinetobacter</taxon>
    </lineage>
</organism>
<proteinExistence type="predicted"/>
<protein>
    <submittedName>
        <fullName evidence="7">Dynamin family protein</fullName>
    </submittedName>
</protein>
<dbReference type="RefSeq" id="WP_262579594.1">
    <property type="nucleotide sequence ID" value="NZ_JAHPRE010000095.1"/>
</dbReference>
<reference evidence="7" key="1">
    <citation type="submission" date="2021-06" db="EMBL/GenBank/DDBJ databases">
        <title>Propagation of a rapidly emergent carbapenem-resistant Acinetobacter baumannii lineage by various extra-hospital transmission networks.</title>
        <authorList>
            <person name="Calix J."/>
        </authorList>
    </citation>
    <scope>NUCLEOTIDE SEQUENCE</scope>
    <source>
        <strain evidence="7">WU_MDCI_Aw63</strain>
    </source>
</reference>
<comment type="subcellular location">
    <subcellularLocation>
        <location evidence="1">Membrane</location>
    </subcellularLocation>
</comment>
<dbReference type="EMBL" id="JAHPRE010000095">
    <property type="protein sequence ID" value="MCU4398463.1"/>
    <property type="molecule type" value="Genomic_DNA"/>
</dbReference>
<dbReference type="SUPFAM" id="SSF52540">
    <property type="entry name" value="P-loop containing nucleoside triphosphate hydrolases"/>
    <property type="match status" value="1"/>
</dbReference>
<dbReference type="InterPro" id="IPR027094">
    <property type="entry name" value="Mitofusin_fam"/>
</dbReference>
<accession>A0AAW5RHQ5</accession>
<evidence type="ECO:0000259" key="6">
    <source>
        <dbReference type="Pfam" id="PF00350"/>
    </source>
</evidence>
<dbReference type="Pfam" id="PF00350">
    <property type="entry name" value="Dynamin_N"/>
    <property type="match status" value="1"/>
</dbReference>
<dbReference type="Gene3D" id="1.25.10.10">
    <property type="entry name" value="Leucine-rich Repeat Variant"/>
    <property type="match status" value="1"/>
</dbReference>
<dbReference type="AlphaFoldDB" id="A0AAW5RHQ5"/>